<keyword evidence="1" id="KW-0808">Transferase</keyword>
<dbReference type="InterPro" id="IPR003594">
    <property type="entry name" value="HATPase_dom"/>
</dbReference>
<dbReference type="Pfam" id="PF14417">
    <property type="entry name" value="MEDS"/>
    <property type="match status" value="1"/>
</dbReference>
<organism evidence="4 5">
    <name type="scientific">Dactylosporangium siamense</name>
    <dbReference type="NCBI Taxonomy" id="685454"/>
    <lineage>
        <taxon>Bacteria</taxon>
        <taxon>Bacillati</taxon>
        <taxon>Actinomycetota</taxon>
        <taxon>Actinomycetes</taxon>
        <taxon>Micromonosporales</taxon>
        <taxon>Micromonosporaceae</taxon>
        <taxon>Dactylosporangium</taxon>
    </lineage>
</organism>
<dbReference type="SUPFAM" id="SSF55874">
    <property type="entry name" value="ATPase domain of HSP90 chaperone/DNA topoisomerase II/histidine kinase"/>
    <property type="match status" value="1"/>
</dbReference>
<dbReference type="EMBL" id="BONQ01000049">
    <property type="protein sequence ID" value="GIG45099.1"/>
    <property type="molecule type" value="Genomic_DNA"/>
</dbReference>
<dbReference type="InterPro" id="IPR050267">
    <property type="entry name" value="Anti-sigma-factor_SerPK"/>
</dbReference>
<comment type="caution">
    <text evidence="4">The sequence shown here is derived from an EMBL/GenBank/DDBJ whole genome shotgun (WGS) entry which is preliminary data.</text>
</comment>
<reference evidence="4" key="1">
    <citation type="submission" date="2021-01" db="EMBL/GenBank/DDBJ databases">
        <title>Whole genome shotgun sequence of Dactylosporangium siamense NBRC 106093.</title>
        <authorList>
            <person name="Komaki H."/>
            <person name="Tamura T."/>
        </authorList>
    </citation>
    <scope>NUCLEOTIDE SEQUENCE</scope>
    <source>
        <strain evidence="4">NBRC 106093</strain>
    </source>
</reference>
<dbReference type="InterPro" id="IPR025847">
    <property type="entry name" value="MEDS_domain"/>
</dbReference>
<evidence type="ECO:0000259" key="3">
    <source>
        <dbReference type="Pfam" id="PF14417"/>
    </source>
</evidence>
<dbReference type="InterPro" id="IPR047718">
    <property type="entry name" value="RsbA-like_anti_sig"/>
</dbReference>
<evidence type="ECO:0000259" key="2">
    <source>
        <dbReference type="Pfam" id="PF13581"/>
    </source>
</evidence>
<name>A0A919U727_9ACTN</name>
<dbReference type="Proteomes" id="UP000660611">
    <property type="component" value="Unassembled WGS sequence"/>
</dbReference>
<dbReference type="CDD" id="cd16936">
    <property type="entry name" value="HATPase_RsbW-like"/>
    <property type="match status" value="1"/>
</dbReference>
<feature type="domain" description="Histidine kinase/HSP90-like ATPase" evidence="2">
    <location>
        <begin position="206"/>
        <end position="311"/>
    </location>
</feature>
<dbReference type="Pfam" id="PF13581">
    <property type="entry name" value="HATPase_c_2"/>
    <property type="match status" value="1"/>
</dbReference>
<keyword evidence="1" id="KW-0723">Serine/threonine-protein kinase</keyword>
<protein>
    <submittedName>
        <fullName evidence="4">Anti-sigma regulatory factor</fullName>
    </submittedName>
</protein>
<keyword evidence="5" id="KW-1185">Reference proteome</keyword>
<feature type="domain" description="MEDS" evidence="3">
    <location>
        <begin position="14"/>
        <end position="157"/>
    </location>
</feature>
<gene>
    <name evidence="4" type="ORF">Dsi01nite_031400</name>
</gene>
<keyword evidence="1" id="KW-0418">Kinase</keyword>
<evidence type="ECO:0000313" key="5">
    <source>
        <dbReference type="Proteomes" id="UP000660611"/>
    </source>
</evidence>
<evidence type="ECO:0000313" key="4">
    <source>
        <dbReference type="EMBL" id="GIG45099.1"/>
    </source>
</evidence>
<dbReference type="NCBIfam" id="NF041045">
    <property type="entry name" value="RsbA_anti_sig"/>
    <property type="match status" value="1"/>
</dbReference>
<dbReference type="GO" id="GO:0004674">
    <property type="term" value="F:protein serine/threonine kinase activity"/>
    <property type="evidence" value="ECO:0007669"/>
    <property type="project" value="UniProtKB-KW"/>
</dbReference>
<proteinExistence type="predicted"/>
<dbReference type="RefSeq" id="WP_203846902.1">
    <property type="nucleotide sequence ID" value="NZ_BAAAVW010000009.1"/>
</dbReference>
<sequence length="317" mass="33736">MRTGPAVGHEGIFHEAAFYASDEEFLAVVLPFLQGGVAAGEPTVSIFGGHRQQLIRTALGAGSDVVFIDGGAHYRRPAAAIRRHREMLAGYVAGGATQIRITGDVPHPGVGVPWEWWARYEAAANEVYAEFPMYGLCPYDTRTAPLEVLDDVRRTHTHVVTADGQRQRSATYHAPRDFLATAVATVPDPVEARPPGCELSDPLPAHARAAVADLQRVAALGEDELNGLLLSVSEAVTNAMIHGRPPVRVRAWAEPSRIVVAVTDGGPGPADPAAGLMPAGGPGGLGLWMAHQLCAYVSLWRDADGFTIRLIAENPTL</sequence>
<dbReference type="AlphaFoldDB" id="A0A919U727"/>
<dbReference type="Gene3D" id="3.30.565.10">
    <property type="entry name" value="Histidine kinase-like ATPase, C-terminal domain"/>
    <property type="match status" value="1"/>
</dbReference>
<dbReference type="PANTHER" id="PTHR35526:SF3">
    <property type="entry name" value="ANTI-SIGMA-F FACTOR RSBW"/>
    <property type="match status" value="1"/>
</dbReference>
<evidence type="ECO:0000256" key="1">
    <source>
        <dbReference type="ARBA" id="ARBA00022527"/>
    </source>
</evidence>
<dbReference type="InterPro" id="IPR036890">
    <property type="entry name" value="HATPase_C_sf"/>
</dbReference>
<dbReference type="PANTHER" id="PTHR35526">
    <property type="entry name" value="ANTI-SIGMA-F FACTOR RSBW-RELATED"/>
    <property type="match status" value="1"/>
</dbReference>
<accession>A0A919U727</accession>